<dbReference type="SUPFAM" id="SSF51126">
    <property type="entry name" value="Pectin lyase-like"/>
    <property type="match status" value="1"/>
</dbReference>
<feature type="compositionally biased region" description="Polar residues" evidence="1">
    <location>
        <begin position="667"/>
        <end position="688"/>
    </location>
</feature>
<feature type="region of interest" description="Disordered" evidence="1">
    <location>
        <begin position="651"/>
        <end position="688"/>
    </location>
</feature>
<dbReference type="AlphaFoldDB" id="A0A6B2LYE5"/>
<name>A0A6B2LYE5_9BACT</name>
<reference evidence="2 3" key="1">
    <citation type="submission" date="2020-02" db="EMBL/GenBank/DDBJ databases">
        <title>Albibacoteraceae fam. nov., the first described family within the subdivision 4 Verrucomicrobia.</title>
        <authorList>
            <person name="Xi F."/>
        </authorList>
    </citation>
    <scope>NUCLEOTIDE SEQUENCE [LARGE SCALE GENOMIC DNA]</scope>
    <source>
        <strain evidence="2 3">CK1056</strain>
    </source>
</reference>
<keyword evidence="3" id="KW-1185">Reference proteome</keyword>
<dbReference type="SMART" id="SM00710">
    <property type="entry name" value="PbH1"/>
    <property type="match status" value="7"/>
</dbReference>
<proteinExistence type="predicted"/>
<organism evidence="2 3">
    <name type="scientific">Oceanipulchritudo coccoides</name>
    <dbReference type="NCBI Taxonomy" id="2706888"/>
    <lineage>
        <taxon>Bacteria</taxon>
        <taxon>Pseudomonadati</taxon>
        <taxon>Verrucomicrobiota</taxon>
        <taxon>Opitutia</taxon>
        <taxon>Puniceicoccales</taxon>
        <taxon>Oceanipulchritudinaceae</taxon>
        <taxon>Oceanipulchritudo</taxon>
    </lineage>
</organism>
<dbReference type="EMBL" id="JAAGNX010000001">
    <property type="protein sequence ID" value="NDV61671.1"/>
    <property type="molecule type" value="Genomic_DNA"/>
</dbReference>
<comment type="caution">
    <text evidence="2">The sequence shown here is derived from an EMBL/GenBank/DDBJ whole genome shotgun (WGS) entry which is preliminary data.</text>
</comment>
<evidence type="ECO:0000313" key="2">
    <source>
        <dbReference type="EMBL" id="NDV61671.1"/>
    </source>
</evidence>
<gene>
    <name evidence="2" type="ORF">G0Q06_04335</name>
</gene>
<accession>A0A6B2LYE5</accession>
<protein>
    <submittedName>
        <fullName evidence="2">Right-handed parallel beta-helix repeat-containing protein</fullName>
    </submittedName>
</protein>
<dbReference type="RefSeq" id="WP_163962816.1">
    <property type="nucleotide sequence ID" value="NZ_JAAGNX010000001.1"/>
</dbReference>
<dbReference type="Proteomes" id="UP000478417">
    <property type="component" value="Unassembled WGS sequence"/>
</dbReference>
<feature type="compositionally biased region" description="Low complexity" evidence="1">
    <location>
        <begin position="652"/>
        <end position="662"/>
    </location>
</feature>
<dbReference type="InterPro" id="IPR006626">
    <property type="entry name" value="PbH1"/>
</dbReference>
<dbReference type="Gene3D" id="2.160.20.10">
    <property type="entry name" value="Single-stranded right-handed beta-helix, Pectin lyase-like"/>
    <property type="match status" value="1"/>
</dbReference>
<dbReference type="InterPro" id="IPR011050">
    <property type="entry name" value="Pectin_lyase_fold/virulence"/>
</dbReference>
<dbReference type="InterPro" id="IPR012334">
    <property type="entry name" value="Pectin_lyas_fold"/>
</dbReference>
<evidence type="ECO:0000313" key="3">
    <source>
        <dbReference type="Proteomes" id="UP000478417"/>
    </source>
</evidence>
<sequence length="962" mass="102424">MITSLNLQRPLSFLGLVLFMQLTPLSAATYYLDADGGNDLNLGTSPAQAWATLDEVNSRTFLPGDQILLQAGDTFNGKIYLDGDSGSAGNPIIIASYDSGPAPVINASGYLAGVHLEDTAHVEVRDLEITGDGGAMVDGSPEDDRYGVFMSRTGTNGVQEILIDNLYIHHIYPSIGTPNEGATPTTYTGFGIAISGGDASVSGNIVVSNCAIENVGHKAIQMRDIRFVEILDNVMTDIGGPAIQPSRVDDLVVRGNVVDGSGVFIDSRMHGRGSGIWPFASDRVLIEKNTFKGARGRADSCGMHIDFNCNDVVVQYNLSIDNAGGFIEILGNNNNCSYRYNISINDGWRVKGALDQGTIANHQDGNIIWTSGYVGSGNPLNGPFNSYLYNNTIYVDGSITGKFNINDSTDGLLIANNIFYVLGPTADVTGDNADDYTQAMADRVVWMNNLYQRTNIVPTFNLDLFTETAPLIGNPLFANTGGLTAADYIPSSTSLVEDQGILITPITGDPVGLAIGLDVATDYFGNPVVGLPDMGAIEIGGTPFPLPPAAFDSVPTALDSYSVQMTSIEGPFNTEYYFTETSGNLGGDDSGWQSSPVYTDTGLLPNTAYAYTVTMRDALDVAGTASAVGFVLTLESSPYGESPVVLSEDFSTNPNPANTAAPYPSETWHQSDMSNWRSEDNGQTLSVNSSNGGLRTGFGYDEIVTRWFSTRTWDTSKDYRFSGDWEIAAVLDVHVGLIVGIGEFDPVSGDLIQRIKEVTIGDLTSPAAGQTGSFILDLSSAELVSAGVSETSLVGVFFHHDDDGTLFNEGPSLRNDVYVVDDLLLVVLGVLEDLDGDGIADVDEPGLGLNPGNTGDGAEDLDGDGRSNFSEYLTGNILNDGSDFFSPDFSINAGVPELRIPGSNVLDGRLYILEHATNLGASNPWTAVDAVLGSSANPGTDIVFQHPLVGNRSFFRVRVQWE</sequence>
<evidence type="ECO:0000256" key="1">
    <source>
        <dbReference type="SAM" id="MobiDB-lite"/>
    </source>
</evidence>